<keyword evidence="13" id="KW-0966">Cell projection</keyword>
<feature type="domain" description="Dynein heavy chain region D6 P-loop" evidence="15">
    <location>
        <begin position="2657"/>
        <end position="2777"/>
    </location>
</feature>
<dbReference type="Gene3D" id="1.10.8.720">
    <property type="entry name" value="Region D6 of dynein motor"/>
    <property type="match status" value="1"/>
</dbReference>
<keyword evidence="9 14" id="KW-0175">Coiled coil</keyword>
<keyword evidence="12" id="KW-0206">Cytoskeleton</keyword>
<dbReference type="Pfam" id="PF12775">
    <property type="entry name" value="AAA_7"/>
    <property type="match status" value="1"/>
</dbReference>
<accession>A0AA38MAX1</accession>
<dbReference type="Gene3D" id="1.10.287.2620">
    <property type="match status" value="1"/>
</dbReference>
<dbReference type="GO" id="GO:0051959">
    <property type="term" value="F:dynein light intermediate chain binding"/>
    <property type="evidence" value="ECO:0007669"/>
    <property type="project" value="InterPro"/>
</dbReference>
<comment type="caution">
    <text evidence="25">The sequence shown here is derived from an EMBL/GenBank/DDBJ whole genome shotgun (WGS) entry which is preliminary data.</text>
</comment>
<dbReference type="InterPro" id="IPR026983">
    <property type="entry name" value="DHC"/>
</dbReference>
<sequence>MFKKLPFFNWNCKNVYKLLDKTNGELVELEAEMVKLQEQANLFELTLPEFKPMNSARKEIRQIKQLWDYVFIFRSCIDEWKKTPWKKIDVEAMEMECKKFAKEVRQMDKELKAWDVYVQLEAAIKNMMTSLRAVTELQNPAIRERHWKQLMQATKVRFVMDDSTTLSELLALNLHEYEDEVKNIVDKSVKEMAMEKILKELNATWVNMSFATEVHERTNLKLLVASEELIETLEENQVALQNMMTSKFIDFFLDEVSDWQKKLSNADQVIQVFFEVQRKWCYLESIFIGSEDIRSQLPEDSKRFEKIDRDFREVLNEMLKDLNVIRATNKPGLYDKLDGILSQLILCEKALNDYLDTKRLAFPRFYFVSSADLLDILSNGNQPDLIQRHLTKLFDSLAKLKFEKDGGKNTKRAFGMISKENEEHVQFSQTCDCSGKVEVWLNRVIDVMRKTLQSCFAEAISTYDEKPREVWIYDYPAQPALCGTQIWWTTEVNLAFARLEEGYENALKDYQKKQINQLSALINLLLGDLTAGERQKIMTICTIDVHARDVVAKMIQMKVENSQAFQWQSQLRHRWDDKIKDCFGNICDAQFRYQYEYLGNTPRLVITPLTDRCYITLTQSLHLIMGGAPAGPAGTGKTETTKDLGKALGVMVYVFNCSEQMDYKSIGNIYKGLSQTGCWGCFDEFNRISIEVLSVVAVQVKNIQDAIKNKKSKFLFLGQDIVLVPTVGLFITMNPGYAGRTELPENLKALFRPCAMVVPDFALICEIMLVAEGFQEARLLARKFITLYTLCRELLSKQDHYDWGLRAIKSVLVVAGSLKRGDRQRPEDQVLMRALRDFNIPKIVTDDLPVFMGLIGDLFPALDVPRKRDVDFEKMIKKSAIDLKLQPEDGFVLKVVQLEELFAVRHSVFVVGNTGTGKTMVWKTLNKTYHNQKRKPVYNDLNPKAVTNDELFGVINAATREWKDGLFSVIMRDQANMTGDGPKWIVLDGDIDPMWIESLNTLMDDNKVLTLASNERIALTPMMRLLFEIASLRTATPATVSRAGILYINPADLGWNPFVASWIDTRTQQNEKANLIILFDKYVPPCLEILRHKLKKITPISEIAHLAMLCHLLDCFLTPQNVPPDCPKEWYEIYFVFCTVWAFGSALFQDQIVDWRNEFSKWFINEFKTIKFPVTGGNVFSYYIEEENKRFVPWIELVPEFELDTDIPLQATLVNTPETTRIRFFMDLLMGKRIPVMLVGSAGSGKSVIVADKLQNLSESYAVTNVPFNFYTTSEMLQRILEKPLEKKAGRVFGPPGSKTMIYFIDDLNMPEVDKYFTVQPHTLIRQYMDYQHWYDRQKLTLKDIHNVQFVSCMNPTAGSFTINPRLQRHFCTFAVSFPSTDASIQIYHSIISQHLEAEQNKFNRSIPKYCESLVNAAVFLHQKVATTFLPTAIKFHYTFTLRDLSNIFQGMLFSTGDAIKTQTDLMRLWIHESNRVYGDKLVEKRDLDTYKKLVIDSVKKNFEEFNENEVFEEPLIFCHFAEGMGDPKYFQIQEFQHLSKLLQEALDGYNDLVMAMNLVLFEDAMYHICRINRIMEAPRGNALLIGVGGSGKQSLTRLAAFISSFEVFQVQLKKGYAIADLKADLATLYLKAGLKSVGIVFLMTDAQVPEEIFLVAINDMLASGEISELLPDEDVENVISALRTEVKSTGVQDTRENCWKFFIDRVRRLLKTVLCFSPVGSTLRVRSRKFPALVNCTSIDWFHEWPREALESVSKRFLAEIEVLPEDLVISVSTFMSDVHESVNKMSEMYLQNEKRYNYTTPKSFLEQIALYGKLLSEKTKALEDNIERLESGLLKLASTSEEVDGLKEVLAVQEVELNVKNEAAGKLIAVLSAENEKVAKEQAVASEEEAKVKVIEEDVSVKQKICADDLAKAEPALIAAQHALNTLNKNNLTELKSFTQPPEAVVTVVSAVLILFSTKGKIPKDRSWKACKGMMTRVDKFLEDLIHYDKENMHPDIVKATLELTKHPEFNPDKILSKSIAAAGLCAWVINILKFYDVFVVVEPKRKALQKANQDLSEARAKLAELNDKLNYLEAQLAVLKAEFDEAIAAKMKCQAEADATTRMIDLANRLVNGLASENIRWRELVKLYRQLIKTLPGDVLMITCFISYVGCFTRRYRAELVDKYWTPRLKNIEPKIPMTDGLDPLSLLTDDAMVAQWNNEGLPNDRMSTENACILTNSARWPLMIDPQLQGIKWIKTKYGDTLTVIRLNMKNYLDTIERCVSDGEVILVENIGETIDAVLDNILGRVLIKKGKAIKIGDKDIDYNPNFKMILQTKLANPHYKPEIQAQTTLINFTVTRDGLEEQLLAEVVKVERPDLESLKSSLTKQQNDFKIILKKCEDNLLYRLSSATGNILGDVELVENLETTKKMSTEIEEKVKEAKVTSVQIDEAREQYRPCSARASLLYFILNDLCRINAIYQFSLKAFSVVFKDALAKAKPAEKLKERVVNLLDNITFSVFMYTTRGLFECDKLTFMAQMAFQILLHSDEIDHEELDYLLRYPVVPNLTSPVDFLTNQSWGGIKALAEFEEFRGLDKDLEGSAKRWRKFVDSECPEKEKFPGEWKNKTSLQHLCMMRALRPDRMTYAVRVFIEEKLGSKYITARSVEFEKSYEETSSSTPVFFILSPGVNPLKDVEKQGKKLGFTLDQGNFHSVSLGQGQEIVAENALDLAAERGDWVILQNIHLIQRWLASLEKKMEYCAEFAHPSFRLYLSAEPDADPLVSVIPQGILESSIKITNEPPTGMYANLHKALDNFNQETLEMSTKEAEFKAFLFALCYFHAVVAERRKFGAQGWNRNYPFNVGDLTISVNVLFNYLETNNKIPYEDLRYLFGEIMYGGHITDDWDRRLCRTYLIEYMQPELLEGDLQFAPGFYAPPNIDYIGFHRYIDDRLPTESPYLYGLHPNAEIGFLAQISEKMFRTIFELQPRDTGAQAGAAFSKEDKVRGILEDILDRLQDEFPVAEMLAKVEDRTPYIIVAFQECDRMNTLTREMKRSLRELDLGLKGELTISSDMEILQESLFMDNVPDTWSVKAYPSMLPLGQWVGDLGARIKELENWVTDFSMPPAIWLGGFFNPQSFLTAIMQQTARKNEWPLDRMCLLTDVTKKTKDEFNAAPREGAYVHGLFMEGARWDIQLGSIADAKLKDLFPVMPVIFIKAITQDKQDLRNMYDCPVYKTRSRGPTFVWTFNLKTKEKASKWTLAGVAILLQI</sequence>
<evidence type="ECO:0000256" key="11">
    <source>
        <dbReference type="ARBA" id="ARBA00023175"/>
    </source>
</evidence>
<dbReference type="InterPro" id="IPR042222">
    <property type="entry name" value="Dynein_2_N"/>
</dbReference>
<dbReference type="FunFam" id="1.10.8.720:FF:000002">
    <property type="entry name" value="Dynein heavy chain 9, axonemal"/>
    <property type="match status" value="1"/>
</dbReference>
<evidence type="ECO:0000313" key="26">
    <source>
        <dbReference type="Proteomes" id="UP001168821"/>
    </source>
</evidence>
<evidence type="ECO:0000256" key="3">
    <source>
        <dbReference type="ARBA" id="ARBA00022490"/>
    </source>
</evidence>
<dbReference type="Pfam" id="PF18199">
    <property type="entry name" value="Dynein_C"/>
    <property type="match status" value="1"/>
</dbReference>
<dbReference type="EMBL" id="JALNTZ010000006">
    <property type="protein sequence ID" value="KAJ3649222.1"/>
    <property type="molecule type" value="Genomic_DNA"/>
</dbReference>
<comment type="similarity">
    <text evidence="2">Belongs to the dynein heavy chain family.</text>
</comment>
<dbReference type="FunFam" id="3.40.50.300:FF:002141">
    <property type="entry name" value="Dynein heavy chain"/>
    <property type="match status" value="1"/>
</dbReference>
<evidence type="ECO:0000256" key="8">
    <source>
        <dbReference type="ARBA" id="ARBA00023017"/>
    </source>
</evidence>
<evidence type="ECO:0000256" key="14">
    <source>
        <dbReference type="SAM" id="Coils"/>
    </source>
</evidence>
<dbReference type="FunFam" id="1.10.472.130:FF:000001">
    <property type="entry name" value="Dynein, axonemal, heavy chain 9"/>
    <property type="match status" value="1"/>
</dbReference>
<keyword evidence="5" id="KW-0677">Repeat</keyword>
<feature type="domain" description="Dynein heavy chain hydrolytic ATP-binding dynein motor region" evidence="17">
    <location>
        <begin position="593"/>
        <end position="919"/>
    </location>
</feature>
<dbReference type="GO" id="GO:0008569">
    <property type="term" value="F:minus-end-directed microtubule motor activity"/>
    <property type="evidence" value="ECO:0007669"/>
    <property type="project" value="InterPro"/>
</dbReference>
<evidence type="ECO:0008006" key="27">
    <source>
        <dbReference type="Google" id="ProtNLM"/>
    </source>
</evidence>
<evidence type="ECO:0000259" key="22">
    <source>
        <dbReference type="Pfam" id="PF17857"/>
    </source>
</evidence>
<keyword evidence="26" id="KW-1185">Reference proteome</keyword>
<dbReference type="Gene3D" id="1.10.8.1220">
    <property type="match status" value="1"/>
</dbReference>
<dbReference type="InterPro" id="IPR043157">
    <property type="entry name" value="Dynein_AAA1S"/>
</dbReference>
<keyword evidence="6" id="KW-0547">Nucleotide-binding</keyword>
<dbReference type="FunFam" id="1.20.920.30:FF:000003">
    <property type="entry name" value="Dynein axonemal heavy chain 17"/>
    <property type="match status" value="1"/>
</dbReference>
<evidence type="ECO:0000256" key="9">
    <source>
        <dbReference type="ARBA" id="ARBA00023054"/>
    </source>
</evidence>
<dbReference type="GO" id="GO:0030286">
    <property type="term" value="C:dynein complex"/>
    <property type="evidence" value="ECO:0007669"/>
    <property type="project" value="UniProtKB-KW"/>
</dbReference>
<evidence type="ECO:0000259" key="21">
    <source>
        <dbReference type="Pfam" id="PF17852"/>
    </source>
</evidence>
<dbReference type="Pfam" id="PF12774">
    <property type="entry name" value="AAA_6"/>
    <property type="match status" value="1"/>
</dbReference>
<evidence type="ECO:0000259" key="15">
    <source>
        <dbReference type="Pfam" id="PF03028"/>
    </source>
</evidence>
<dbReference type="Gene3D" id="3.40.50.300">
    <property type="entry name" value="P-loop containing nucleotide triphosphate hydrolases"/>
    <property type="match status" value="5"/>
</dbReference>
<evidence type="ECO:0000259" key="20">
    <source>
        <dbReference type="Pfam" id="PF12781"/>
    </source>
</evidence>
<dbReference type="FunFam" id="1.20.1270.280:FF:000003">
    <property type="entry name" value="Dynein axonemal heavy chain 17"/>
    <property type="match status" value="1"/>
</dbReference>
<feature type="coiled-coil region" evidence="14">
    <location>
        <begin position="12"/>
        <end position="46"/>
    </location>
</feature>
<dbReference type="FunFam" id="3.40.50.300:FF:000219">
    <property type="entry name" value="Dynein axonemal heavy chain 17"/>
    <property type="match status" value="1"/>
</dbReference>
<evidence type="ECO:0000259" key="24">
    <source>
        <dbReference type="Pfam" id="PF18199"/>
    </source>
</evidence>
<evidence type="ECO:0000256" key="10">
    <source>
        <dbReference type="ARBA" id="ARBA00023069"/>
    </source>
</evidence>
<dbReference type="FunFam" id="1.10.287.2620:FF:000004">
    <property type="entry name" value="Dynein axonemal heavy chain 17"/>
    <property type="match status" value="1"/>
</dbReference>
<dbReference type="InterPro" id="IPR027417">
    <property type="entry name" value="P-loop_NTPase"/>
</dbReference>
<dbReference type="Pfam" id="PF12780">
    <property type="entry name" value="AAA_8"/>
    <property type="match status" value="1"/>
</dbReference>
<feature type="domain" description="Dynein heavy chain coiled coil stalk" evidence="18">
    <location>
        <begin position="1829"/>
        <end position="2171"/>
    </location>
</feature>
<evidence type="ECO:0000256" key="7">
    <source>
        <dbReference type="ARBA" id="ARBA00022840"/>
    </source>
</evidence>
<keyword evidence="10" id="KW-0969">Cilium</keyword>
<keyword evidence="8" id="KW-0243">Dynein</keyword>
<dbReference type="FunFam" id="3.20.180.20:FF:000001">
    <property type="entry name" value="Dynein axonemal heavy chain 5"/>
    <property type="match status" value="1"/>
</dbReference>
<dbReference type="InterPro" id="IPR024743">
    <property type="entry name" value="Dynein_HC_stalk"/>
</dbReference>
<feature type="domain" description="Dynein heavy chain 3 AAA+ lid" evidence="22">
    <location>
        <begin position="1414"/>
        <end position="1509"/>
    </location>
</feature>
<dbReference type="InterPro" id="IPR041589">
    <property type="entry name" value="DNAH3_AAA_lid_1"/>
</dbReference>
<protein>
    <recommendedName>
        <fullName evidence="27">Dynein beta chain, ciliary</fullName>
    </recommendedName>
</protein>
<dbReference type="Pfam" id="PF18198">
    <property type="entry name" value="AAA_lid_11"/>
    <property type="match status" value="1"/>
</dbReference>
<evidence type="ECO:0000259" key="18">
    <source>
        <dbReference type="Pfam" id="PF12777"/>
    </source>
</evidence>
<dbReference type="InterPro" id="IPR043160">
    <property type="entry name" value="Dynein_C_barrel"/>
</dbReference>
<evidence type="ECO:0000256" key="2">
    <source>
        <dbReference type="ARBA" id="ARBA00008887"/>
    </source>
</evidence>
<dbReference type="FunFam" id="1.10.8.710:FF:000002">
    <property type="entry name" value="dynein heavy chain 17, axonemal"/>
    <property type="match status" value="1"/>
</dbReference>
<dbReference type="FunFam" id="3.10.490.20:FF:000002">
    <property type="entry name" value="Dynein axonemal heavy chain 17"/>
    <property type="match status" value="1"/>
</dbReference>
<evidence type="ECO:0000256" key="1">
    <source>
        <dbReference type="ARBA" id="ARBA00004430"/>
    </source>
</evidence>
<organism evidence="25 26">
    <name type="scientific">Zophobas morio</name>
    <dbReference type="NCBI Taxonomy" id="2755281"/>
    <lineage>
        <taxon>Eukaryota</taxon>
        <taxon>Metazoa</taxon>
        <taxon>Ecdysozoa</taxon>
        <taxon>Arthropoda</taxon>
        <taxon>Hexapoda</taxon>
        <taxon>Insecta</taxon>
        <taxon>Pterygota</taxon>
        <taxon>Neoptera</taxon>
        <taxon>Endopterygota</taxon>
        <taxon>Coleoptera</taxon>
        <taxon>Polyphaga</taxon>
        <taxon>Cucujiformia</taxon>
        <taxon>Tenebrionidae</taxon>
        <taxon>Zophobas</taxon>
    </lineage>
</organism>
<dbReference type="FunFam" id="1.20.58.1120:FF:000002">
    <property type="entry name" value="Dynein heavy chain 9, axonemal"/>
    <property type="match status" value="1"/>
</dbReference>
<evidence type="ECO:0000259" key="16">
    <source>
        <dbReference type="Pfam" id="PF08393"/>
    </source>
</evidence>
<dbReference type="GO" id="GO:0005874">
    <property type="term" value="C:microtubule"/>
    <property type="evidence" value="ECO:0007669"/>
    <property type="project" value="UniProtKB-KW"/>
</dbReference>
<dbReference type="Pfam" id="PF17857">
    <property type="entry name" value="AAA_lid_1"/>
    <property type="match status" value="1"/>
</dbReference>
<dbReference type="GO" id="GO:0097729">
    <property type="term" value="C:9+2 motile cilium"/>
    <property type="evidence" value="ECO:0007669"/>
    <property type="project" value="UniProtKB-ARBA"/>
</dbReference>
<dbReference type="Gene3D" id="1.10.8.710">
    <property type="match status" value="1"/>
</dbReference>
<dbReference type="InterPro" id="IPR024317">
    <property type="entry name" value="Dynein_heavy_chain_D4_dom"/>
</dbReference>
<name>A0AA38MAX1_9CUCU</name>
<feature type="domain" description="Dynein heavy chain AAA module D4" evidence="19">
    <location>
        <begin position="1557"/>
        <end position="1816"/>
    </location>
</feature>
<dbReference type="Pfam" id="PF08393">
    <property type="entry name" value="DHC_N2"/>
    <property type="match status" value="1"/>
</dbReference>
<dbReference type="InterPro" id="IPR035706">
    <property type="entry name" value="AAA_9"/>
</dbReference>
<feature type="domain" description="Dynein heavy chain linker" evidence="16">
    <location>
        <begin position="54"/>
        <end position="458"/>
    </location>
</feature>
<evidence type="ECO:0000256" key="12">
    <source>
        <dbReference type="ARBA" id="ARBA00023212"/>
    </source>
</evidence>
<evidence type="ECO:0000313" key="25">
    <source>
        <dbReference type="EMBL" id="KAJ3649222.1"/>
    </source>
</evidence>
<dbReference type="InterPro" id="IPR004273">
    <property type="entry name" value="Dynein_heavy_D6_P-loop"/>
</dbReference>
<dbReference type="Gene3D" id="1.20.920.30">
    <property type="match status" value="1"/>
</dbReference>
<dbReference type="GO" id="GO:0005524">
    <property type="term" value="F:ATP binding"/>
    <property type="evidence" value="ECO:0007669"/>
    <property type="project" value="UniProtKB-KW"/>
</dbReference>
<keyword evidence="4" id="KW-0493">Microtubule</keyword>
<dbReference type="Pfam" id="PF12781">
    <property type="entry name" value="AAA_9"/>
    <property type="match status" value="1"/>
</dbReference>
<feature type="domain" description="Dynein heavy chain C-terminal" evidence="24">
    <location>
        <begin position="2954"/>
        <end position="3246"/>
    </location>
</feature>
<feature type="domain" description="Dynein heavy chain AAA 5 extension" evidence="21">
    <location>
        <begin position="1078"/>
        <end position="1195"/>
    </location>
</feature>
<dbReference type="InterPro" id="IPR035699">
    <property type="entry name" value="AAA_6"/>
</dbReference>
<dbReference type="Gene3D" id="1.20.58.1120">
    <property type="match status" value="1"/>
</dbReference>
<evidence type="ECO:0000259" key="17">
    <source>
        <dbReference type="Pfam" id="PF12774"/>
    </source>
</evidence>
<evidence type="ECO:0000256" key="6">
    <source>
        <dbReference type="ARBA" id="ARBA00022741"/>
    </source>
</evidence>
<dbReference type="Gene3D" id="1.20.140.100">
    <property type="entry name" value="Dynein heavy chain, N-terminal domain 2"/>
    <property type="match status" value="1"/>
</dbReference>
<dbReference type="Pfam" id="PF03028">
    <property type="entry name" value="Dynein_heavy"/>
    <property type="match status" value="1"/>
</dbReference>
<dbReference type="InterPro" id="IPR041228">
    <property type="entry name" value="Dynein_C"/>
</dbReference>
<comment type="subcellular location">
    <subcellularLocation>
        <location evidence="1">Cytoplasm</location>
        <location evidence="1">Cytoskeleton</location>
        <location evidence="1">Cilium axoneme</location>
    </subcellularLocation>
</comment>
<evidence type="ECO:0000259" key="19">
    <source>
        <dbReference type="Pfam" id="PF12780"/>
    </source>
</evidence>
<dbReference type="FunFam" id="3.40.50.300:FF:000667">
    <property type="entry name" value="Dynein axonemal heavy chain 11"/>
    <property type="match status" value="1"/>
</dbReference>
<dbReference type="InterPro" id="IPR041658">
    <property type="entry name" value="AAA_lid_11"/>
</dbReference>
<reference evidence="25" key="1">
    <citation type="journal article" date="2023" name="G3 (Bethesda)">
        <title>Whole genome assemblies of Zophobas morio and Tenebrio molitor.</title>
        <authorList>
            <person name="Kaur S."/>
            <person name="Stinson S.A."/>
            <person name="diCenzo G.C."/>
        </authorList>
    </citation>
    <scope>NUCLEOTIDE SEQUENCE</scope>
    <source>
        <strain evidence="25">QUZm001</strain>
    </source>
</reference>
<evidence type="ECO:0000256" key="4">
    <source>
        <dbReference type="ARBA" id="ARBA00022701"/>
    </source>
</evidence>
<dbReference type="Pfam" id="PF12777">
    <property type="entry name" value="MT"/>
    <property type="match status" value="1"/>
</dbReference>
<evidence type="ECO:0000259" key="23">
    <source>
        <dbReference type="Pfam" id="PF18198"/>
    </source>
</evidence>
<keyword evidence="3" id="KW-0963">Cytoplasm</keyword>
<evidence type="ECO:0000256" key="13">
    <source>
        <dbReference type="ARBA" id="ARBA00023273"/>
    </source>
</evidence>
<dbReference type="Gene3D" id="1.10.472.130">
    <property type="match status" value="1"/>
</dbReference>
<dbReference type="FunFam" id="1.10.8.1220:FF:000001">
    <property type="entry name" value="Dynein axonemal heavy chain 5"/>
    <property type="match status" value="1"/>
</dbReference>
<dbReference type="PANTHER" id="PTHR45703:SF8">
    <property type="entry name" value="DYNEINS HEAVY CHAIN"/>
    <property type="match status" value="1"/>
</dbReference>
<dbReference type="GO" id="GO:0045505">
    <property type="term" value="F:dynein intermediate chain binding"/>
    <property type="evidence" value="ECO:0007669"/>
    <property type="project" value="InterPro"/>
</dbReference>
<dbReference type="GO" id="GO:0005930">
    <property type="term" value="C:axoneme"/>
    <property type="evidence" value="ECO:0007669"/>
    <property type="project" value="UniProtKB-SubCell"/>
</dbReference>
<proteinExistence type="inferred from homology"/>
<evidence type="ECO:0000256" key="5">
    <source>
        <dbReference type="ARBA" id="ARBA00022737"/>
    </source>
</evidence>
<feature type="coiled-coil region" evidence="14">
    <location>
        <begin position="2048"/>
        <end position="2092"/>
    </location>
</feature>
<dbReference type="InterPro" id="IPR042219">
    <property type="entry name" value="AAA_lid_11_sf"/>
</dbReference>
<gene>
    <name evidence="25" type="ORF">Zmor_020975</name>
</gene>
<dbReference type="Gene3D" id="3.10.490.20">
    <property type="match status" value="1"/>
</dbReference>
<feature type="domain" description="Dynein heavy chain AAA lid" evidence="23">
    <location>
        <begin position="2809"/>
        <end position="2945"/>
    </location>
</feature>
<dbReference type="Pfam" id="PF17852">
    <property type="entry name" value="Dynein_AAA_lid"/>
    <property type="match status" value="1"/>
</dbReference>
<dbReference type="FunFam" id="3.40.50.300:FF:000411">
    <property type="entry name" value="dynein heavy chain 17, axonemal"/>
    <property type="match status" value="1"/>
</dbReference>
<dbReference type="FunFam" id="1.20.140.100:FF:000001">
    <property type="entry name" value="dynein heavy chain 17, axonemal"/>
    <property type="match status" value="1"/>
</dbReference>
<dbReference type="Gene3D" id="3.20.180.20">
    <property type="entry name" value="Dynein heavy chain, N-terminal domain 2"/>
    <property type="match status" value="1"/>
</dbReference>
<dbReference type="GO" id="GO:0007018">
    <property type="term" value="P:microtubule-based movement"/>
    <property type="evidence" value="ECO:0007669"/>
    <property type="project" value="InterPro"/>
</dbReference>
<feature type="domain" description="Dynein heavy chain ATP-binding dynein motor region" evidence="20">
    <location>
        <begin position="2199"/>
        <end position="2416"/>
    </location>
</feature>
<keyword evidence="7" id="KW-0067">ATP-binding</keyword>
<dbReference type="SUPFAM" id="SSF52540">
    <property type="entry name" value="P-loop containing nucleoside triphosphate hydrolases"/>
    <property type="match status" value="4"/>
</dbReference>
<keyword evidence="11" id="KW-0505">Motor protein</keyword>
<dbReference type="InterPro" id="IPR041466">
    <property type="entry name" value="Dynein_AAA5_ext"/>
</dbReference>
<dbReference type="Gene3D" id="6.10.140.1060">
    <property type="match status" value="1"/>
</dbReference>
<dbReference type="InterPro" id="IPR013602">
    <property type="entry name" value="Dynein_heavy_linker"/>
</dbReference>
<dbReference type="Gene3D" id="1.20.1270.280">
    <property type="match status" value="1"/>
</dbReference>
<dbReference type="InterPro" id="IPR042228">
    <property type="entry name" value="Dynein_linker_3"/>
</dbReference>
<dbReference type="Proteomes" id="UP001168821">
    <property type="component" value="Unassembled WGS sequence"/>
</dbReference>
<dbReference type="PANTHER" id="PTHR45703">
    <property type="entry name" value="DYNEIN HEAVY CHAIN"/>
    <property type="match status" value="1"/>
</dbReference>
<dbReference type="Gene3D" id="1.20.920.20">
    <property type="match status" value="1"/>
</dbReference>
<dbReference type="FunFam" id="1.20.920.20:FF:000003">
    <property type="entry name" value="Dynein axonemal heavy chain 17"/>
    <property type="match status" value="1"/>
</dbReference>
<dbReference type="FunFam" id="3.40.50.300:FF:000049">
    <property type="entry name" value="Dynein, axonemal, heavy chain 5"/>
    <property type="match status" value="1"/>
</dbReference>